<keyword evidence="3" id="KW-1185">Reference proteome</keyword>
<feature type="non-terminal residue" evidence="2">
    <location>
        <position position="95"/>
    </location>
</feature>
<dbReference type="AlphaFoldDB" id="A0A448ZNH5"/>
<reference evidence="2 3" key="1">
    <citation type="submission" date="2019-01" db="EMBL/GenBank/DDBJ databases">
        <authorList>
            <person name="Ferrante I. M."/>
        </authorList>
    </citation>
    <scope>NUCLEOTIDE SEQUENCE [LARGE SCALE GENOMIC DNA]</scope>
    <source>
        <strain evidence="2 3">B856</strain>
    </source>
</reference>
<protein>
    <recommendedName>
        <fullName evidence="4">SDR family NAD(P)-dependent oxidoreductase</fullName>
    </recommendedName>
</protein>
<dbReference type="Gene3D" id="3.40.50.720">
    <property type="entry name" value="NAD(P)-binding Rossmann-like Domain"/>
    <property type="match status" value="1"/>
</dbReference>
<evidence type="ECO:0008006" key="4">
    <source>
        <dbReference type="Google" id="ProtNLM"/>
    </source>
</evidence>
<dbReference type="EMBL" id="CAACVS010000556">
    <property type="protein sequence ID" value="VEU43543.1"/>
    <property type="molecule type" value="Genomic_DNA"/>
</dbReference>
<gene>
    <name evidence="2" type="ORF">PSNMU_V1.4_AUG-EV-PASAV3_0105730</name>
</gene>
<evidence type="ECO:0000313" key="2">
    <source>
        <dbReference type="EMBL" id="VEU43543.1"/>
    </source>
</evidence>
<evidence type="ECO:0000256" key="1">
    <source>
        <dbReference type="SAM" id="MobiDB-lite"/>
    </source>
</evidence>
<evidence type="ECO:0000313" key="3">
    <source>
        <dbReference type="Proteomes" id="UP000291116"/>
    </source>
</evidence>
<accession>A0A448ZNH5</accession>
<sequence>MHRHPPKGTGTYLCSHRRHQKPRSDRNRARPLRSAAVLLALAFAATAMGPSSALTPSSQLLKGKRVLVTGAGRGIGRAIALICHREGASVVVTAR</sequence>
<dbReference type="Proteomes" id="UP000291116">
    <property type="component" value="Unassembled WGS sequence"/>
</dbReference>
<proteinExistence type="predicted"/>
<dbReference type="InterPro" id="IPR002347">
    <property type="entry name" value="SDR_fam"/>
</dbReference>
<feature type="region of interest" description="Disordered" evidence="1">
    <location>
        <begin position="1"/>
        <end position="30"/>
    </location>
</feature>
<organism evidence="2 3">
    <name type="scientific">Pseudo-nitzschia multistriata</name>
    <dbReference type="NCBI Taxonomy" id="183589"/>
    <lineage>
        <taxon>Eukaryota</taxon>
        <taxon>Sar</taxon>
        <taxon>Stramenopiles</taxon>
        <taxon>Ochrophyta</taxon>
        <taxon>Bacillariophyta</taxon>
        <taxon>Bacillariophyceae</taxon>
        <taxon>Bacillariophycidae</taxon>
        <taxon>Bacillariales</taxon>
        <taxon>Bacillariaceae</taxon>
        <taxon>Pseudo-nitzschia</taxon>
    </lineage>
</organism>
<dbReference type="SUPFAM" id="SSF51735">
    <property type="entry name" value="NAD(P)-binding Rossmann-fold domains"/>
    <property type="match status" value="1"/>
</dbReference>
<dbReference type="Pfam" id="PF00106">
    <property type="entry name" value="adh_short"/>
    <property type="match status" value="1"/>
</dbReference>
<dbReference type="InterPro" id="IPR036291">
    <property type="entry name" value="NAD(P)-bd_dom_sf"/>
</dbReference>
<name>A0A448ZNH5_9STRA</name>